<evidence type="ECO:0000313" key="2">
    <source>
        <dbReference type="EMBL" id="MCT7981385.1"/>
    </source>
</evidence>
<dbReference type="InterPro" id="IPR054611">
    <property type="entry name" value="NCAB"/>
</dbReference>
<dbReference type="Proteomes" id="UP001525961">
    <property type="component" value="Unassembled WGS sequence"/>
</dbReference>
<sequence>MRSKPGRYRGGIALILYEEPTHSPPQGFDPAVLNQLARFSHPPIAVILKQLLTDCRLPQFLATDLDLVTRILQCLHHSER</sequence>
<protein>
    <recommendedName>
        <fullName evidence="1">NACHT C-terminal Alpha/Beta domain-containing protein</fullName>
    </recommendedName>
</protein>
<organism evidence="2 3">
    <name type="scientific">Laspinema olomoucense D3b</name>
    <dbReference type="NCBI Taxonomy" id="2953688"/>
    <lineage>
        <taxon>Bacteria</taxon>
        <taxon>Bacillati</taxon>
        <taxon>Cyanobacteriota</taxon>
        <taxon>Cyanophyceae</taxon>
        <taxon>Oscillatoriophycideae</taxon>
        <taxon>Oscillatoriales</taxon>
        <taxon>Laspinemataceae</taxon>
        <taxon>Laspinema</taxon>
        <taxon>Laspinema olomoucense</taxon>
    </lineage>
</organism>
<gene>
    <name evidence="2" type="ORF">NG792_27050</name>
</gene>
<dbReference type="RefSeq" id="WP_261237575.1">
    <property type="nucleotide sequence ID" value="NZ_JAMXFA010000064.1"/>
</dbReference>
<feature type="domain" description="NACHT C-terminal Alpha/Beta" evidence="1">
    <location>
        <begin position="12"/>
        <end position="76"/>
    </location>
</feature>
<accession>A0ABT2NFA1</accession>
<evidence type="ECO:0000259" key="1">
    <source>
        <dbReference type="Pfam" id="PF22724"/>
    </source>
</evidence>
<dbReference type="Pfam" id="PF22724">
    <property type="entry name" value="NCAB1"/>
    <property type="match status" value="1"/>
</dbReference>
<dbReference type="EMBL" id="JAMXFA010000064">
    <property type="protein sequence ID" value="MCT7981385.1"/>
    <property type="molecule type" value="Genomic_DNA"/>
</dbReference>
<name>A0ABT2NFA1_9CYAN</name>
<reference evidence="2 3" key="1">
    <citation type="journal article" date="2022" name="Front. Microbiol.">
        <title>High genomic differentiation and limited gene flow indicate recent cryptic speciation within the genus Laspinema (cyanobacteria).</title>
        <authorList>
            <person name="Stanojkovic A."/>
            <person name="Skoupy S."/>
            <person name="Skaloud P."/>
            <person name="Dvorak P."/>
        </authorList>
    </citation>
    <scope>NUCLEOTIDE SEQUENCE [LARGE SCALE GENOMIC DNA]</scope>
    <source>
        <strain evidence="2 3">D3b</strain>
    </source>
</reference>
<evidence type="ECO:0000313" key="3">
    <source>
        <dbReference type="Proteomes" id="UP001525961"/>
    </source>
</evidence>
<comment type="caution">
    <text evidence="2">The sequence shown here is derived from an EMBL/GenBank/DDBJ whole genome shotgun (WGS) entry which is preliminary data.</text>
</comment>
<proteinExistence type="predicted"/>
<keyword evidence="3" id="KW-1185">Reference proteome</keyword>